<evidence type="ECO:0000313" key="3">
    <source>
        <dbReference type="Proteomes" id="UP000076863"/>
    </source>
</evidence>
<sequence>MSSVDQIAFMPRPAVPVERAREEPSTTHPTGAGSAAPASTLPPPGSGSISKPLYPASNTRAPEPPTAPESAKIAELQKPDASEAKPVANAADASLPSVSNLDAPPQPPKDSTVNVKPAATTASEPTATAVPAVPPALVSSLLSASSIPRPVEVKSVPDTPANTGTPAGGTPRPVLDISQEPISKPEVEAKSDAPTSVPGMAKPESASNGASAKPASVTAAPAPTPAATTTIPGLSATNGQKRKFEDEADSAEKKAKFEEPSKPVSNGNAEASAAVEDAASAGDSAPAPKKVGRPKKKATPAPVGRTQRKTRSQGAV</sequence>
<dbReference type="AlphaFoldDB" id="A0A166X5X8"/>
<accession>A0A166X5X8</accession>
<dbReference type="Proteomes" id="UP000076863">
    <property type="component" value="Unassembled WGS sequence"/>
</dbReference>
<feature type="compositionally biased region" description="Low complexity" evidence="1">
    <location>
        <begin position="210"/>
        <end position="232"/>
    </location>
</feature>
<feature type="region of interest" description="Disordered" evidence="1">
    <location>
        <begin position="146"/>
        <end position="316"/>
    </location>
</feature>
<dbReference type="EMBL" id="AZHA01000042">
    <property type="protein sequence ID" value="OAA35461.1"/>
    <property type="molecule type" value="Genomic_DNA"/>
</dbReference>
<comment type="caution">
    <text evidence="2">The sequence shown here is derived from an EMBL/GenBank/DDBJ whole genome shotgun (WGS) entry which is preliminary data.</text>
</comment>
<feature type="compositionally biased region" description="Basic and acidic residues" evidence="1">
    <location>
        <begin position="242"/>
        <end position="261"/>
    </location>
</feature>
<feature type="compositionally biased region" description="Low complexity" evidence="1">
    <location>
        <begin position="117"/>
        <end position="132"/>
    </location>
</feature>
<name>A0A166X5X8_9HYPO</name>
<feature type="region of interest" description="Disordered" evidence="1">
    <location>
        <begin position="1"/>
        <end position="132"/>
    </location>
</feature>
<keyword evidence="3" id="KW-1185">Reference proteome</keyword>
<feature type="compositionally biased region" description="Low complexity" evidence="1">
    <location>
        <begin position="269"/>
        <end position="289"/>
    </location>
</feature>
<dbReference type="OrthoDB" id="4870844at2759"/>
<feature type="compositionally biased region" description="Basic residues" evidence="1">
    <location>
        <begin position="306"/>
        <end position="316"/>
    </location>
</feature>
<organism evidence="2 3">
    <name type="scientific">Beauveria brongniartii RCEF 3172</name>
    <dbReference type="NCBI Taxonomy" id="1081107"/>
    <lineage>
        <taxon>Eukaryota</taxon>
        <taxon>Fungi</taxon>
        <taxon>Dikarya</taxon>
        <taxon>Ascomycota</taxon>
        <taxon>Pezizomycotina</taxon>
        <taxon>Sordariomycetes</taxon>
        <taxon>Hypocreomycetidae</taxon>
        <taxon>Hypocreales</taxon>
        <taxon>Cordycipitaceae</taxon>
        <taxon>Beauveria</taxon>
        <taxon>Beauveria brongniartii</taxon>
    </lineage>
</organism>
<evidence type="ECO:0000256" key="1">
    <source>
        <dbReference type="SAM" id="MobiDB-lite"/>
    </source>
</evidence>
<reference evidence="2 3" key="1">
    <citation type="journal article" date="2016" name="Genome Biol. Evol.">
        <title>Divergent and convergent evolution of fungal pathogenicity.</title>
        <authorList>
            <person name="Shang Y."/>
            <person name="Xiao G."/>
            <person name="Zheng P."/>
            <person name="Cen K."/>
            <person name="Zhan S."/>
            <person name="Wang C."/>
        </authorList>
    </citation>
    <scope>NUCLEOTIDE SEQUENCE [LARGE SCALE GENOMIC DNA]</scope>
    <source>
        <strain evidence="2 3">RCEF 3172</strain>
    </source>
</reference>
<feature type="compositionally biased region" description="Low complexity" evidence="1">
    <location>
        <begin position="157"/>
        <end position="171"/>
    </location>
</feature>
<gene>
    <name evidence="2" type="ORF">BBO_08685</name>
</gene>
<evidence type="ECO:0000313" key="2">
    <source>
        <dbReference type="EMBL" id="OAA35461.1"/>
    </source>
</evidence>
<protein>
    <submittedName>
        <fullName evidence="2">Uncharacterized protein</fullName>
    </submittedName>
</protein>
<proteinExistence type="predicted"/>